<evidence type="ECO:0000313" key="1">
    <source>
        <dbReference type="EMBL" id="CAO86170.1"/>
    </source>
</evidence>
<keyword evidence="1" id="KW-0346">Stress response</keyword>
<organism evidence="1">
    <name type="scientific">Grapevine leafroll-associated virus 11</name>
    <dbReference type="NCBI Taxonomy" id="446568"/>
    <lineage>
        <taxon>Viruses</taxon>
        <taxon>Riboviria</taxon>
        <taxon>Orthornavirae</taxon>
        <taxon>Kitrinoviricota</taxon>
        <taxon>Alsuviricetes</taxon>
        <taxon>Martellivirales</taxon>
        <taxon>Closteroviridae</taxon>
        <taxon>Ampelovirus</taxon>
    </lineage>
</organism>
<protein>
    <submittedName>
        <fullName evidence="1">Heat shock protein 90</fullName>
    </submittedName>
</protein>
<dbReference type="Pfam" id="PF03225">
    <property type="entry name" value="Viral_Hsp90"/>
    <property type="match status" value="1"/>
</dbReference>
<accession>B3KYE0</accession>
<gene>
    <name evidence="1" type="primary">HSP90</name>
</gene>
<sequence length="545" mass="60803">MALSATSTYVRVTKTDENFLNLLRTFKGVNDVDSFADEVLNFLNTRFSDISGRFSLGDYSCNTWYNGVSGAVGAWPDSEGWGRHLLANFIVSNNVLAHMYYPLASEIKAAVATPTSVFTDKLSRVGKPVTETSKFPYKVSKFDAGKRAEEFGKPTKHTQDLIFSIGNYLGRLPTKDEVLGVKSLPIAAVRKGSMLLDVGSDVTLNERKLATLNLRGKNKLGDPVEGVFFKIRAKEIEAVAFFMFDENIVADVLNLPGVQWAILSCIKKYPIQADSFEDRIDGLVYVQAQARKLLEGLIPMRGEVDIDIALSKGTLLKGEVFRGDAKVVAPRFQRNTVGGLLMRIGSRFSVKEYSELTRRLVGALLNRNLTLDVTYTQAVLMLLQRYIHYRTNALRFVNLPAQLDYLFKSEVKRVDFTGVDEVFSKYQNTIPEIERAWCAPLADVAYMLLKDTGGSFAKWKDLQDIPAHMNFDFVGYVDPKLLSANELKFQTQLLDRFRSKDTPIRGFLLGARKGNPIDYLVDSAGIGGVEKSMVKRLVGRTGDAL</sequence>
<name>B3KYE0_9CLOS</name>
<proteinExistence type="predicted"/>
<dbReference type="EMBL" id="AM494935">
    <property type="protein sequence ID" value="CAO86170.1"/>
    <property type="molecule type" value="Genomic_RNA"/>
</dbReference>
<dbReference type="InterPro" id="IPR004909">
    <property type="entry name" value="Vir_Hsp90"/>
</dbReference>
<reference evidence="1" key="1">
    <citation type="journal article" date="2008" name="Virus Res.">
        <title>Evolutionary relationships of virus species belonging to a distinct lineage within the Ampelovirus genus.</title>
        <authorList>
            <person name="Maliogka V.I."/>
            <person name="Dovas C.I."/>
            <person name="Katis N.I."/>
        </authorList>
    </citation>
    <scope>NUCLEOTIDE SEQUENCE</scope>
    <source>
        <strain evidence="1">GLRaV-De1</strain>
    </source>
</reference>